<comment type="caution">
    <text evidence="1">The sequence shown here is derived from an EMBL/GenBank/DDBJ whole genome shotgun (WGS) entry which is preliminary data.</text>
</comment>
<accession>A0ABD6EPJ6</accession>
<evidence type="ECO:0000313" key="1">
    <source>
        <dbReference type="EMBL" id="MFH4981878.1"/>
    </source>
</evidence>
<dbReference type="EMBL" id="JBGFUD010008075">
    <property type="protein sequence ID" value="MFH4981878.1"/>
    <property type="molecule type" value="Genomic_DNA"/>
</dbReference>
<dbReference type="Proteomes" id="UP001608902">
    <property type="component" value="Unassembled WGS sequence"/>
</dbReference>
<proteinExistence type="predicted"/>
<sequence>MDVYSSVISSNAKSKEEVIFGKRIALRRSNASDVHIIRISRSSHSGCTLVNRKYAHNNSTYAQVYLSRNVRQLEGTLCSFYICAIDTKNENRLAVARIDVNVRFEPIESPKFDALRYFARITELPPHFVLFRVSAR</sequence>
<dbReference type="AlphaFoldDB" id="A0ABD6EPJ6"/>
<gene>
    <name evidence="1" type="ORF">AB6A40_008587</name>
</gene>
<name>A0ABD6EPJ6_9BILA</name>
<evidence type="ECO:0000313" key="2">
    <source>
        <dbReference type="Proteomes" id="UP001608902"/>
    </source>
</evidence>
<reference evidence="1 2" key="1">
    <citation type="submission" date="2024-08" db="EMBL/GenBank/DDBJ databases">
        <title>Gnathostoma spinigerum genome.</title>
        <authorList>
            <person name="Gonzalez-Bertolin B."/>
            <person name="Monzon S."/>
            <person name="Zaballos A."/>
            <person name="Jimenez P."/>
            <person name="Dekumyoy P."/>
            <person name="Varona S."/>
            <person name="Cuesta I."/>
            <person name="Sumanam S."/>
            <person name="Adisakwattana P."/>
            <person name="Gasser R.B."/>
            <person name="Hernandez-Gonzalez A."/>
            <person name="Young N.D."/>
            <person name="Perteguer M.J."/>
        </authorList>
    </citation>
    <scope>NUCLEOTIDE SEQUENCE [LARGE SCALE GENOMIC DNA]</scope>
    <source>
        <strain evidence="1">AL3</strain>
        <tissue evidence="1">Liver</tissue>
    </source>
</reference>
<organism evidence="1 2">
    <name type="scientific">Gnathostoma spinigerum</name>
    <dbReference type="NCBI Taxonomy" id="75299"/>
    <lineage>
        <taxon>Eukaryota</taxon>
        <taxon>Metazoa</taxon>
        <taxon>Ecdysozoa</taxon>
        <taxon>Nematoda</taxon>
        <taxon>Chromadorea</taxon>
        <taxon>Rhabditida</taxon>
        <taxon>Spirurina</taxon>
        <taxon>Gnathostomatomorpha</taxon>
        <taxon>Gnathostomatoidea</taxon>
        <taxon>Gnathostomatidae</taxon>
        <taxon>Gnathostoma</taxon>
    </lineage>
</organism>
<keyword evidence="2" id="KW-1185">Reference proteome</keyword>
<protein>
    <submittedName>
        <fullName evidence="1">Uncharacterized protein</fullName>
    </submittedName>
</protein>